<keyword evidence="3" id="KW-0862">Zinc</keyword>
<feature type="compositionally biased region" description="Basic and acidic residues" evidence="6">
    <location>
        <begin position="1235"/>
        <end position="1244"/>
    </location>
</feature>
<comment type="caution">
    <text evidence="9">The sequence shown here is derived from an EMBL/GenBank/DDBJ whole genome shotgun (WGS) entry which is preliminary data.</text>
</comment>
<name>A0A8S1SC35_PAROT</name>
<dbReference type="InterPro" id="IPR001841">
    <property type="entry name" value="Znf_RING"/>
</dbReference>
<dbReference type="InterPro" id="IPR050731">
    <property type="entry name" value="HRD1_E3_ubiq-ligases"/>
</dbReference>
<evidence type="ECO:0000256" key="3">
    <source>
        <dbReference type="ARBA" id="ARBA00022833"/>
    </source>
</evidence>
<evidence type="ECO:0000256" key="2">
    <source>
        <dbReference type="ARBA" id="ARBA00022771"/>
    </source>
</evidence>
<feature type="compositionally biased region" description="Basic and acidic residues" evidence="6">
    <location>
        <begin position="1132"/>
        <end position="1203"/>
    </location>
</feature>
<evidence type="ECO:0000259" key="8">
    <source>
        <dbReference type="PROSITE" id="PS50089"/>
    </source>
</evidence>
<evidence type="ECO:0000256" key="1">
    <source>
        <dbReference type="ARBA" id="ARBA00022723"/>
    </source>
</evidence>
<protein>
    <recommendedName>
        <fullName evidence="8">RING-type domain-containing protein</fullName>
    </recommendedName>
</protein>
<feature type="compositionally biased region" description="Basic and acidic residues" evidence="6">
    <location>
        <begin position="681"/>
        <end position="691"/>
    </location>
</feature>
<feature type="domain" description="RING-type" evidence="8">
    <location>
        <begin position="914"/>
        <end position="952"/>
    </location>
</feature>
<keyword evidence="7" id="KW-0812">Transmembrane</keyword>
<feature type="transmembrane region" description="Helical" evidence="7">
    <location>
        <begin position="754"/>
        <end position="775"/>
    </location>
</feature>
<sequence>MNQEEQEIQENKIEDIRNNEEFQQFCDHVQQIQENLNEYITKQAGNQGEENQRLHLQLQENFELIKQKIAALRRSEVIEDQEELKKMIDEVTKIVQQTNEPFQQIQYEGDDFNGLELEFTQPRRIKGLKNAQERKQERKRARIQKSKQAFQIFKKYIIVSLIAFQKFIKDPENIAKLFVIAVSCFFVSSFLQIPDMSKRHSLYILEWLAYNRCARVVLISGSFCFVSLTWYIILLIWIGFMGLNETKGKLNTLIHECNPILQLTLIFMTDNDLINNKLDLAIWFCYIFQYSTYRVYYIHSVNIIKKILSTLTSQNFNRVYQFQQIYIFSLIILAMNFLITFFGILMLHKVGIYALSLLFYGGVQTFIEYSQLILICKKLQQKYTYFINNNIEQLTEPQFYQELIPDILYQIVKLLNCSQLIVNYFRTINFHIFLHLWLFQIFSDLQSSLSSLKKNIDQLIKYKRIQQHLDSLFPRVLDIQEDEICIICHEELILARSLPCQHKFHLKCLFGWLKAQQQCPICRAEVPIELEQPQQILSRIFSFLTQFNISNFTFLFYVNSGRQQDFQLTEWEEQALLGQQLLQQQQQLRQQQRDQEQMQQLQQERQQLQQQLQQQQQIFQQQQILLQQQQYQQQQQQTQEISENPEKIIKQNPVQESREDKQFIQDGVENKEPVVQYNQEQEEKDKEKVDQEEGEQQLEQVSDQDKEQEGDQDKEEKGDQDKEQEGDQDKEQKGDQGKEQKGDQDKEVYQFQQIYIFSLIILAMNFLITFFGILMLHKVGIYALSLLFYGGVQTFIEYSQLILICKKLQQKYTYFINNNIEQLTEPQFYQELIPDILYQIVKLLNCSQLIVNYFRTINFHIFLHLWLFQIFSDLQSSLSSLKKNIDQLIKYKRIQQHLDSLFPRVLDIQEDEICIICHEELILARSLPCQHKFHLKCLFGWLKAQQQCPICRAEVPIELEQPQQILSRIFSFLTQFNISNFTFLFYVNSGRQQDFQLTEWEEQALLGQQLLQQQQQLRQQQRDQEQMQQLQQERQQLQQQLQQQQQIFQQQQILLQQQQYQQQQQQTQEISENPEKIIKQNPVQESREDKQFIQDGVENKEPVVQYNQEQEEKDKEKVDQEEGEQQLEQVSDQDKEQEGDQDKEEKGDQDKEQEGDQDKEQKGDQGKEQKGDQDKEQEGDQDKEQKGDQGKEQKGDQDKKQEGDQDNEQIGEQNEEQIQLKENQEEQQLINQNDGLEKQQKDNVFENQSQETEQVMQKQIENFDFTE</sequence>
<feature type="region of interest" description="Disordered" evidence="6">
    <location>
        <begin position="1067"/>
        <end position="1255"/>
    </location>
</feature>
<evidence type="ECO:0000256" key="6">
    <source>
        <dbReference type="SAM" id="MobiDB-lite"/>
    </source>
</evidence>
<dbReference type="GO" id="GO:0008270">
    <property type="term" value="F:zinc ion binding"/>
    <property type="evidence" value="ECO:0007669"/>
    <property type="project" value="UniProtKB-KW"/>
</dbReference>
<accession>A0A8S1SC35</accession>
<feature type="compositionally biased region" description="Polar residues" evidence="6">
    <location>
        <begin position="1245"/>
        <end position="1255"/>
    </location>
</feature>
<feature type="transmembrane region" description="Helical" evidence="7">
    <location>
        <begin position="174"/>
        <end position="193"/>
    </location>
</feature>
<dbReference type="PROSITE" id="PS50089">
    <property type="entry name" value="ZF_RING_2"/>
    <property type="match status" value="2"/>
</dbReference>
<dbReference type="SMART" id="SM00184">
    <property type="entry name" value="RING"/>
    <property type="match status" value="2"/>
</dbReference>
<feature type="compositionally biased region" description="Basic and acidic residues" evidence="6">
    <location>
        <begin position="656"/>
        <end position="672"/>
    </location>
</feature>
<keyword evidence="7" id="KW-0472">Membrane</keyword>
<feature type="region of interest" description="Disordered" evidence="6">
    <location>
        <begin position="638"/>
        <end position="744"/>
    </location>
</feature>
<feature type="transmembrane region" description="Helical" evidence="7">
    <location>
        <begin position="214"/>
        <end position="240"/>
    </location>
</feature>
<keyword evidence="2 4" id="KW-0863">Zinc-finger</keyword>
<evidence type="ECO:0000313" key="9">
    <source>
        <dbReference type="EMBL" id="CAD8137563.1"/>
    </source>
</evidence>
<reference evidence="9" key="1">
    <citation type="submission" date="2021-01" db="EMBL/GenBank/DDBJ databases">
        <authorList>
            <consortium name="Genoscope - CEA"/>
            <person name="William W."/>
        </authorList>
    </citation>
    <scope>NUCLEOTIDE SEQUENCE</scope>
</reference>
<dbReference type="Pfam" id="PF13639">
    <property type="entry name" value="zf-RING_2"/>
    <property type="match status" value="2"/>
</dbReference>
<keyword evidence="7" id="KW-1133">Transmembrane helix</keyword>
<feature type="compositionally biased region" description="Basic and acidic residues" evidence="6">
    <location>
        <begin position="1110"/>
        <end position="1120"/>
    </location>
</feature>
<feature type="transmembrane region" description="Helical" evidence="7">
    <location>
        <begin position="280"/>
        <end position="304"/>
    </location>
</feature>
<dbReference type="GO" id="GO:0061630">
    <property type="term" value="F:ubiquitin protein ligase activity"/>
    <property type="evidence" value="ECO:0007669"/>
    <property type="project" value="TreeGrafter"/>
</dbReference>
<feature type="compositionally biased region" description="Basic and acidic residues" evidence="6">
    <location>
        <begin position="703"/>
        <end position="744"/>
    </location>
</feature>
<keyword evidence="10" id="KW-1185">Reference proteome</keyword>
<dbReference type="EMBL" id="CAJJDP010000007">
    <property type="protein sequence ID" value="CAD8137563.1"/>
    <property type="molecule type" value="Genomic_DNA"/>
</dbReference>
<dbReference type="PANTHER" id="PTHR22763">
    <property type="entry name" value="RING ZINC FINGER PROTEIN"/>
    <property type="match status" value="1"/>
</dbReference>
<evidence type="ECO:0000256" key="4">
    <source>
        <dbReference type="PROSITE-ProRule" id="PRU00175"/>
    </source>
</evidence>
<feature type="domain" description="RING-type" evidence="8">
    <location>
        <begin position="485"/>
        <end position="523"/>
    </location>
</feature>
<gene>
    <name evidence="9" type="ORF">POCTA_138.1.T0080449</name>
</gene>
<feature type="transmembrane region" description="Helical" evidence="7">
    <location>
        <begin position="325"/>
        <end position="346"/>
    </location>
</feature>
<evidence type="ECO:0000313" key="10">
    <source>
        <dbReference type="Proteomes" id="UP000683925"/>
    </source>
</evidence>
<feature type="coiled-coil region" evidence="5">
    <location>
        <begin position="1010"/>
        <end position="1054"/>
    </location>
</feature>
<organism evidence="9 10">
    <name type="scientific">Paramecium octaurelia</name>
    <dbReference type="NCBI Taxonomy" id="43137"/>
    <lineage>
        <taxon>Eukaryota</taxon>
        <taxon>Sar</taxon>
        <taxon>Alveolata</taxon>
        <taxon>Ciliophora</taxon>
        <taxon>Intramacronucleata</taxon>
        <taxon>Oligohymenophorea</taxon>
        <taxon>Peniculida</taxon>
        <taxon>Parameciidae</taxon>
        <taxon>Paramecium</taxon>
    </lineage>
</organism>
<dbReference type="GO" id="GO:0012505">
    <property type="term" value="C:endomembrane system"/>
    <property type="evidence" value="ECO:0007669"/>
    <property type="project" value="TreeGrafter"/>
</dbReference>
<feature type="coiled-coil region" evidence="5">
    <location>
        <begin position="581"/>
        <end position="625"/>
    </location>
</feature>
<evidence type="ECO:0000256" key="7">
    <source>
        <dbReference type="SAM" id="Phobius"/>
    </source>
</evidence>
<feature type="transmembrane region" description="Helical" evidence="7">
    <location>
        <begin position="781"/>
        <end position="804"/>
    </location>
</feature>
<proteinExistence type="predicted"/>
<dbReference type="GO" id="GO:0043161">
    <property type="term" value="P:proteasome-mediated ubiquitin-dependent protein catabolic process"/>
    <property type="evidence" value="ECO:0007669"/>
    <property type="project" value="TreeGrafter"/>
</dbReference>
<keyword evidence="1" id="KW-0479">Metal-binding</keyword>
<feature type="compositionally biased region" description="Basic and acidic residues" evidence="6">
    <location>
        <begin position="1085"/>
        <end position="1101"/>
    </location>
</feature>
<keyword evidence="5" id="KW-0175">Coiled coil</keyword>
<feature type="transmembrane region" description="Helical" evidence="7">
    <location>
        <begin position="352"/>
        <end position="375"/>
    </location>
</feature>
<dbReference type="OrthoDB" id="8062037at2759"/>
<evidence type="ECO:0000256" key="5">
    <source>
        <dbReference type="SAM" id="Coils"/>
    </source>
</evidence>
<dbReference type="AlphaFoldDB" id="A0A8S1SC35"/>
<dbReference type="Proteomes" id="UP000683925">
    <property type="component" value="Unassembled WGS sequence"/>
</dbReference>
<feature type="compositionally biased region" description="Acidic residues" evidence="6">
    <location>
        <begin position="1204"/>
        <end position="1215"/>
    </location>
</feature>